<comment type="caution">
    <text evidence="1">The sequence shown here is derived from an EMBL/GenBank/DDBJ whole genome shotgun (WGS) entry which is preliminary data.</text>
</comment>
<proteinExistence type="predicted"/>
<sequence>MADKGDGLRTPQYWQDRAREARTLAYLVRDQAAKDGIGRAARMYEDFAKRAVKGEDAEK</sequence>
<evidence type="ECO:0000313" key="1">
    <source>
        <dbReference type="EMBL" id="GEP59883.1"/>
    </source>
</evidence>
<dbReference type="AlphaFoldDB" id="A0A512NLR3"/>
<protein>
    <submittedName>
        <fullName evidence="1">Uncharacterized protein</fullName>
    </submittedName>
</protein>
<reference evidence="1 2" key="1">
    <citation type="submission" date="2019-07" db="EMBL/GenBank/DDBJ databases">
        <title>Whole genome shotgun sequence of Reyranella soli NBRC 108950.</title>
        <authorList>
            <person name="Hosoyama A."/>
            <person name="Uohara A."/>
            <person name="Ohji S."/>
            <person name="Ichikawa N."/>
        </authorList>
    </citation>
    <scope>NUCLEOTIDE SEQUENCE [LARGE SCALE GENOMIC DNA]</scope>
    <source>
        <strain evidence="1 2">NBRC 108950</strain>
    </source>
</reference>
<organism evidence="1 2">
    <name type="scientific">Reyranella soli</name>
    <dbReference type="NCBI Taxonomy" id="1230389"/>
    <lineage>
        <taxon>Bacteria</taxon>
        <taxon>Pseudomonadati</taxon>
        <taxon>Pseudomonadota</taxon>
        <taxon>Alphaproteobacteria</taxon>
        <taxon>Hyphomicrobiales</taxon>
        <taxon>Reyranellaceae</taxon>
        <taxon>Reyranella</taxon>
    </lineage>
</organism>
<dbReference type="Proteomes" id="UP000321058">
    <property type="component" value="Unassembled WGS sequence"/>
</dbReference>
<name>A0A512NLR3_9HYPH</name>
<keyword evidence="2" id="KW-1185">Reference proteome</keyword>
<gene>
    <name evidence="1" type="ORF">RSO01_70490</name>
</gene>
<evidence type="ECO:0000313" key="2">
    <source>
        <dbReference type="Proteomes" id="UP000321058"/>
    </source>
</evidence>
<accession>A0A512NLR3</accession>
<dbReference type="EMBL" id="BKAJ01000143">
    <property type="protein sequence ID" value="GEP59883.1"/>
    <property type="molecule type" value="Genomic_DNA"/>
</dbReference>
<dbReference type="RefSeq" id="WP_170303595.1">
    <property type="nucleotide sequence ID" value="NZ_BKAJ01000143.1"/>
</dbReference>